<evidence type="ECO:0000256" key="8">
    <source>
        <dbReference type="ARBA" id="ARBA00022842"/>
    </source>
</evidence>
<dbReference type="GO" id="GO:0008841">
    <property type="term" value="F:dihydrofolate synthase activity"/>
    <property type="evidence" value="ECO:0007669"/>
    <property type="project" value="TreeGrafter"/>
</dbReference>
<accession>A0A0R2DYM0</accession>
<evidence type="ECO:0000256" key="4">
    <source>
        <dbReference type="ARBA" id="ARBA00022598"/>
    </source>
</evidence>
<reference evidence="14 15" key="1">
    <citation type="journal article" date="2015" name="Genome Announc.">
        <title>Expanding the biotechnology potential of lactobacilli through comparative genomics of 213 strains and associated genera.</title>
        <authorList>
            <person name="Sun Z."/>
            <person name="Harris H.M."/>
            <person name="McCann A."/>
            <person name="Guo C."/>
            <person name="Argimon S."/>
            <person name="Zhang W."/>
            <person name="Yang X."/>
            <person name="Jeffery I.B."/>
            <person name="Cooney J.C."/>
            <person name="Kagawa T.F."/>
            <person name="Liu W."/>
            <person name="Song Y."/>
            <person name="Salvetti E."/>
            <person name="Wrobel A."/>
            <person name="Rasinkangas P."/>
            <person name="Parkhill J."/>
            <person name="Rea M.C."/>
            <person name="O'Sullivan O."/>
            <person name="Ritari J."/>
            <person name="Douillard F.P."/>
            <person name="Paul Ross R."/>
            <person name="Yang R."/>
            <person name="Briner A.E."/>
            <person name="Felis G.E."/>
            <person name="de Vos W.M."/>
            <person name="Barrangou R."/>
            <person name="Klaenhammer T.R."/>
            <person name="Caufield P.W."/>
            <person name="Cui Y."/>
            <person name="Zhang H."/>
            <person name="O'Toole P.W."/>
        </authorList>
    </citation>
    <scope>NUCLEOTIDE SEQUENCE [LARGE SCALE GENOMIC DNA]</scope>
    <source>
        <strain evidence="14 15">DSM 21376</strain>
    </source>
</reference>
<comment type="similarity">
    <text evidence="2 11">Belongs to the folylpolyglutamate synthase family.</text>
</comment>
<dbReference type="InterPro" id="IPR036615">
    <property type="entry name" value="Mur_ligase_C_dom_sf"/>
</dbReference>
<evidence type="ECO:0000256" key="6">
    <source>
        <dbReference type="ARBA" id="ARBA00022741"/>
    </source>
</evidence>
<dbReference type="GO" id="GO:0046872">
    <property type="term" value="F:metal ion binding"/>
    <property type="evidence" value="ECO:0007669"/>
    <property type="project" value="UniProtKB-KW"/>
</dbReference>
<evidence type="ECO:0000256" key="10">
    <source>
        <dbReference type="ARBA" id="ARBA00047493"/>
    </source>
</evidence>
<dbReference type="STRING" id="1423806.FD15_GL001363"/>
<dbReference type="SUPFAM" id="SSF53623">
    <property type="entry name" value="MurD-like peptide ligases, catalytic domain"/>
    <property type="match status" value="1"/>
</dbReference>
<dbReference type="AlphaFoldDB" id="A0A0R2DYM0"/>
<dbReference type="SUPFAM" id="SSF53244">
    <property type="entry name" value="MurD-like peptide ligases, peptide-binding domain"/>
    <property type="match status" value="1"/>
</dbReference>
<keyword evidence="7 11" id="KW-0067">ATP-binding</keyword>
<dbReference type="FunFam" id="3.40.1190.10:FF:000011">
    <property type="entry name" value="Folylpolyglutamate synthase/dihydrofolate synthase"/>
    <property type="match status" value="1"/>
</dbReference>
<keyword evidence="6 11" id="KW-0547">Nucleotide-binding</keyword>
<dbReference type="InterPro" id="IPR036565">
    <property type="entry name" value="Mur-like_cat_sf"/>
</dbReference>
<keyword evidence="4 11" id="KW-0436">Ligase</keyword>
<comment type="catalytic activity">
    <reaction evidence="10">
        <text>(6S)-5,6,7,8-tetrahydrofolyl-(gamma-L-Glu)(n) + L-glutamate + ATP = (6S)-5,6,7,8-tetrahydrofolyl-(gamma-L-Glu)(n+1) + ADP + phosphate + H(+)</text>
        <dbReference type="Rhea" id="RHEA:10580"/>
        <dbReference type="Rhea" id="RHEA-COMP:14738"/>
        <dbReference type="Rhea" id="RHEA-COMP:14740"/>
        <dbReference type="ChEBI" id="CHEBI:15378"/>
        <dbReference type="ChEBI" id="CHEBI:29985"/>
        <dbReference type="ChEBI" id="CHEBI:30616"/>
        <dbReference type="ChEBI" id="CHEBI:43474"/>
        <dbReference type="ChEBI" id="CHEBI:141005"/>
        <dbReference type="ChEBI" id="CHEBI:456216"/>
        <dbReference type="EC" id="6.3.2.17"/>
    </reaction>
</comment>
<dbReference type="Pfam" id="PF08245">
    <property type="entry name" value="Mur_ligase_M"/>
    <property type="match status" value="1"/>
</dbReference>
<dbReference type="InterPro" id="IPR004101">
    <property type="entry name" value="Mur_ligase_C"/>
</dbReference>
<dbReference type="EC" id="6.3.2.17" evidence="3"/>
<evidence type="ECO:0000256" key="3">
    <source>
        <dbReference type="ARBA" id="ARBA00013025"/>
    </source>
</evidence>
<keyword evidence="8" id="KW-0460">Magnesium</keyword>
<evidence type="ECO:0000259" key="12">
    <source>
        <dbReference type="Pfam" id="PF02875"/>
    </source>
</evidence>
<evidence type="ECO:0000256" key="11">
    <source>
        <dbReference type="PIRNR" id="PIRNR001563"/>
    </source>
</evidence>
<evidence type="ECO:0000313" key="15">
    <source>
        <dbReference type="Proteomes" id="UP000050961"/>
    </source>
</evidence>
<evidence type="ECO:0000256" key="7">
    <source>
        <dbReference type="ARBA" id="ARBA00022840"/>
    </source>
</evidence>
<gene>
    <name evidence="14" type="ORF">FD15_GL001363</name>
</gene>
<dbReference type="Gene3D" id="3.40.1190.10">
    <property type="entry name" value="Mur-like, catalytic domain"/>
    <property type="match status" value="1"/>
</dbReference>
<comment type="caution">
    <text evidence="14">The sequence shown here is derived from an EMBL/GenBank/DDBJ whole genome shotgun (WGS) entry which is preliminary data.</text>
</comment>
<dbReference type="InterPro" id="IPR013221">
    <property type="entry name" value="Mur_ligase_cen"/>
</dbReference>
<dbReference type="EMBL" id="AYZF01000013">
    <property type="protein sequence ID" value="KRN06167.1"/>
    <property type="molecule type" value="Genomic_DNA"/>
</dbReference>
<feature type="domain" description="Mur ligase central" evidence="13">
    <location>
        <begin position="47"/>
        <end position="277"/>
    </location>
</feature>
<dbReference type="GO" id="GO:0004326">
    <property type="term" value="F:tetrahydrofolylpolyglutamate synthase activity"/>
    <property type="evidence" value="ECO:0007669"/>
    <property type="project" value="UniProtKB-EC"/>
</dbReference>
<organism evidence="14 15">
    <name type="scientific">Liquorilactobacillus sucicola DSM 21376 = JCM 15457</name>
    <dbReference type="NCBI Taxonomy" id="1423806"/>
    <lineage>
        <taxon>Bacteria</taxon>
        <taxon>Bacillati</taxon>
        <taxon>Bacillota</taxon>
        <taxon>Bacilli</taxon>
        <taxon>Lactobacillales</taxon>
        <taxon>Lactobacillaceae</taxon>
        <taxon>Liquorilactobacillus</taxon>
    </lineage>
</organism>
<dbReference type="eggNOG" id="COG0285">
    <property type="taxonomic scope" value="Bacteria"/>
</dbReference>
<dbReference type="Proteomes" id="UP000050961">
    <property type="component" value="Unassembled WGS sequence"/>
</dbReference>
<proteinExistence type="inferred from homology"/>
<evidence type="ECO:0000256" key="1">
    <source>
        <dbReference type="ARBA" id="ARBA00001946"/>
    </source>
</evidence>
<dbReference type="PANTHER" id="PTHR11136:SF0">
    <property type="entry name" value="DIHYDROFOLATE SYNTHETASE-RELATED"/>
    <property type="match status" value="1"/>
</dbReference>
<keyword evidence="15" id="KW-1185">Reference proteome</keyword>
<dbReference type="GO" id="GO:0005524">
    <property type="term" value="F:ATP binding"/>
    <property type="evidence" value="ECO:0007669"/>
    <property type="project" value="UniProtKB-KW"/>
</dbReference>
<evidence type="ECO:0000259" key="13">
    <source>
        <dbReference type="Pfam" id="PF08245"/>
    </source>
</evidence>
<sequence length="435" mass="48252">MGIKNYEEALAFIHGRTKFKKSPSLDRMRKFVAYLGHPEKKFKAVHVTGTNGKGSATAFLRNLFMSQGLSVGTYTSPFIVRFNERISISGQMITDDELVRVANKIKPTVEQLDEELADQEGGPTEFELVTAIMFVYFAEKKVDMAVIEVGIGGTYDSTNVIMPLVSVITTVALDHANLLGKTLPEIAAHKAGIIKEGRPVVIGRLSAEAKKVIEETACMKNAQLYAPGEGYQTSPSKATRHWGEDFEYTGLDRRLPKLHESLLGRYQIDNAAVALTASLLVAKKLGWTVQNAEIYNALAHTNWPGRFELINQEPMIILDGAHNEAAMEEVKQTLLTHFEGQSIFVIISVLADKQPLEMLKTLAAVPNVKIVATTFKAPRKIAQVAPLVENIKQLEYEEHWQQALVKILQQMSATDVLLITGSLYFISEVRGYFTT</sequence>
<dbReference type="InterPro" id="IPR018109">
    <property type="entry name" value="Folylpolyglutamate_synth_CS"/>
</dbReference>
<dbReference type="RefSeq" id="WP_056967355.1">
    <property type="nucleotide sequence ID" value="NZ_AYZF01000013.1"/>
</dbReference>
<dbReference type="PANTHER" id="PTHR11136">
    <property type="entry name" value="FOLYLPOLYGLUTAMATE SYNTHASE-RELATED"/>
    <property type="match status" value="1"/>
</dbReference>
<name>A0A0R2DYM0_9LACO</name>
<evidence type="ECO:0000256" key="2">
    <source>
        <dbReference type="ARBA" id="ARBA00008276"/>
    </source>
</evidence>
<protein>
    <recommendedName>
        <fullName evidence="3">tetrahydrofolate synthase</fullName>
        <ecNumber evidence="3">6.3.2.17</ecNumber>
    </recommendedName>
    <alternativeName>
        <fullName evidence="9">Tetrahydrofolylpolyglutamate synthase</fullName>
    </alternativeName>
</protein>
<evidence type="ECO:0000313" key="14">
    <source>
        <dbReference type="EMBL" id="KRN06167.1"/>
    </source>
</evidence>
<feature type="domain" description="Mur ligase C-terminal" evidence="12">
    <location>
        <begin position="305"/>
        <end position="422"/>
    </location>
</feature>
<dbReference type="PATRIC" id="fig|1423806.3.peg.1384"/>
<evidence type="ECO:0000256" key="5">
    <source>
        <dbReference type="ARBA" id="ARBA00022723"/>
    </source>
</evidence>
<dbReference type="PIRSF" id="PIRSF001563">
    <property type="entry name" value="Folylpolyglu_synth"/>
    <property type="match status" value="1"/>
</dbReference>
<dbReference type="NCBIfam" id="TIGR01499">
    <property type="entry name" value="folC"/>
    <property type="match status" value="1"/>
</dbReference>
<evidence type="ECO:0000256" key="9">
    <source>
        <dbReference type="ARBA" id="ARBA00030592"/>
    </source>
</evidence>
<dbReference type="PROSITE" id="PS01012">
    <property type="entry name" value="FOLYLPOLYGLU_SYNT_2"/>
    <property type="match status" value="1"/>
</dbReference>
<dbReference type="Gene3D" id="3.90.190.20">
    <property type="entry name" value="Mur ligase, C-terminal domain"/>
    <property type="match status" value="1"/>
</dbReference>
<comment type="cofactor">
    <cofactor evidence="1">
        <name>Mg(2+)</name>
        <dbReference type="ChEBI" id="CHEBI:18420"/>
    </cofactor>
</comment>
<dbReference type="GO" id="GO:0005737">
    <property type="term" value="C:cytoplasm"/>
    <property type="evidence" value="ECO:0007669"/>
    <property type="project" value="TreeGrafter"/>
</dbReference>
<keyword evidence="5" id="KW-0479">Metal-binding</keyword>
<dbReference type="InterPro" id="IPR001645">
    <property type="entry name" value="Folylpolyglutamate_synth"/>
</dbReference>
<dbReference type="Pfam" id="PF02875">
    <property type="entry name" value="Mur_ligase_C"/>
    <property type="match status" value="1"/>
</dbReference>